<name>W7WWK1_TETTS</name>
<organism evidence="1 2">
    <name type="scientific">Tetrahymena thermophila (strain SB210)</name>
    <dbReference type="NCBI Taxonomy" id="312017"/>
    <lineage>
        <taxon>Eukaryota</taxon>
        <taxon>Sar</taxon>
        <taxon>Alveolata</taxon>
        <taxon>Ciliophora</taxon>
        <taxon>Intramacronucleata</taxon>
        <taxon>Oligohymenophorea</taxon>
        <taxon>Hymenostomatida</taxon>
        <taxon>Tetrahymenina</taxon>
        <taxon>Tetrahymenidae</taxon>
        <taxon>Tetrahymena</taxon>
    </lineage>
</organism>
<dbReference type="AlphaFoldDB" id="W7WWK1"/>
<gene>
    <name evidence="1" type="ORF">TTHERM_000688471</name>
</gene>
<dbReference type="RefSeq" id="XP_012656253.1">
    <property type="nucleotide sequence ID" value="XM_012800799.1"/>
</dbReference>
<accession>W7WWK1</accession>
<evidence type="ECO:0000313" key="2">
    <source>
        <dbReference type="Proteomes" id="UP000009168"/>
    </source>
</evidence>
<keyword evidence="2" id="KW-1185">Reference proteome</keyword>
<dbReference type="Proteomes" id="UP000009168">
    <property type="component" value="Unassembled WGS sequence"/>
</dbReference>
<reference evidence="2" key="1">
    <citation type="journal article" date="2006" name="PLoS Biol.">
        <title>Macronuclear genome sequence of the ciliate Tetrahymena thermophila, a model eukaryote.</title>
        <authorList>
            <person name="Eisen J.A."/>
            <person name="Coyne R.S."/>
            <person name="Wu M."/>
            <person name="Wu D."/>
            <person name="Thiagarajan M."/>
            <person name="Wortman J.R."/>
            <person name="Badger J.H."/>
            <person name="Ren Q."/>
            <person name="Amedeo P."/>
            <person name="Jones K.M."/>
            <person name="Tallon L.J."/>
            <person name="Delcher A.L."/>
            <person name="Salzberg S.L."/>
            <person name="Silva J.C."/>
            <person name="Haas B.J."/>
            <person name="Majoros W.H."/>
            <person name="Farzad M."/>
            <person name="Carlton J.M."/>
            <person name="Smith R.K. Jr."/>
            <person name="Garg J."/>
            <person name="Pearlman R.E."/>
            <person name="Karrer K.M."/>
            <person name="Sun L."/>
            <person name="Manning G."/>
            <person name="Elde N.C."/>
            <person name="Turkewitz A.P."/>
            <person name="Asai D.J."/>
            <person name="Wilkes D.E."/>
            <person name="Wang Y."/>
            <person name="Cai H."/>
            <person name="Collins K."/>
            <person name="Stewart B.A."/>
            <person name="Lee S.R."/>
            <person name="Wilamowska K."/>
            <person name="Weinberg Z."/>
            <person name="Ruzzo W.L."/>
            <person name="Wloga D."/>
            <person name="Gaertig J."/>
            <person name="Frankel J."/>
            <person name="Tsao C.-C."/>
            <person name="Gorovsky M.A."/>
            <person name="Keeling P.J."/>
            <person name="Waller R.F."/>
            <person name="Patron N.J."/>
            <person name="Cherry J.M."/>
            <person name="Stover N.A."/>
            <person name="Krieger C.J."/>
            <person name="del Toro C."/>
            <person name="Ryder H.F."/>
            <person name="Williamson S.C."/>
            <person name="Barbeau R.A."/>
            <person name="Hamilton E.P."/>
            <person name="Orias E."/>
        </authorList>
    </citation>
    <scope>NUCLEOTIDE SEQUENCE [LARGE SCALE GENOMIC DNA]</scope>
    <source>
        <strain evidence="2">SB210</strain>
    </source>
</reference>
<sequence length="353" mass="42135">MTQKNNRKQLKFKNNFYIQSFCQQKKKHNIQQFLIINQEISTYFELMMIQKSTSKEMITLFQNGIIGEYQDNEIQTLQQILKNLQKQKSLPTLLIYKCKGRETIHQEYKRFISEINLNEELIDLKMKFQYNIQVGNILKDLSQAISQFYNLQDLYISINYLDCLNQDFNWLTYHFKNLVNLRRLSLNLQKNDINDFDLVLLFQNIYDCPNLKILKIKLEYNKLKEHFQELNINPNLQQIQLFMSQNKINSKGLSNLLEQLSIIGNSLQKIFIDLTQNIINFNSKISLQLYHIFLNLRLSDFCILTSASNPILDIINLIFACFQYELMKINVIQQIMSPSVLFNPKWIYQDLYI</sequence>
<dbReference type="SUPFAM" id="SSF52047">
    <property type="entry name" value="RNI-like"/>
    <property type="match status" value="1"/>
</dbReference>
<dbReference type="EMBL" id="GG662260">
    <property type="protein sequence ID" value="EWS71200.1"/>
    <property type="molecule type" value="Genomic_DNA"/>
</dbReference>
<dbReference type="InterPro" id="IPR032675">
    <property type="entry name" value="LRR_dom_sf"/>
</dbReference>
<protein>
    <submittedName>
        <fullName evidence="1">Uncharacterized protein</fullName>
    </submittedName>
</protein>
<dbReference type="KEGG" id="tet:TTHERM_000688471"/>
<dbReference type="Gene3D" id="3.80.10.10">
    <property type="entry name" value="Ribonuclease Inhibitor"/>
    <property type="match status" value="1"/>
</dbReference>
<proteinExistence type="predicted"/>
<dbReference type="InParanoid" id="W7WWK1"/>
<evidence type="ECO:0000313" key="1">
    <source>
        <dbReference type="EMBL" id="EWS71200.1"/>
    </source>
</evidence>
<dbReference type="GeneID" id="24440206"/>